<evidence type="ECO:0000256" key="11">
    <source>
        <dbReference type="SAM" id="SignalP"/>
    </source>
</evidence>
<dbReference type="Proteomes" id="UP000682982">
    <property type="component" value="Unassembled WGS sequence"/>
</dbReference>
<evidence type="ECO:0000256" key="7">
    <source>
        <dbReference type="ARBA" id="ARBA00023065"/>
    </source>
</evidence>
<comment type="subunit">
    <text evidence="2">Homotrimer.</text>
</comment>
<evidence type="ECO:0000256" key="10">
    <source>
        <dbReference type="ARBA" id="ARBA00023237"/>
    </source>
</evidence>
<dbReference type="RefSeq" id="WP_212679203.1">
    <property type="nucleotide sequence ID" value="NZ_JAGSPK010000003.1"/>
</dbReference>
<keyword evidence="6 11" id="KW-0732">Signal</keyword>
<protein>
    <submittedName>
        <fullName evidence="13">Porin</fullName>
    </submittedName>
</protein>
<dbReference type="PANTHER" id="PTHR34501:SF9">
    <property type="entry name" value="MAJOR OUTER MEMBRANE PROTEIN P.IA"/>
    <property type="match status" value="1"/>
</dbReference>
<evidence type="ECO:0000256" key="6">
    <source>
        <dbReference type="ARBA" id="ARBA00022729"/>
    </source>
</evidence>
<reference evidence="13 14" key="1">
    <citation type="submission" date="2021-04" db="EMBL/GenBank/DDBJ databases">
        <title>novel species isolated from subtropical streams in China.</title>
        <authorList>
            <person name="Lu H."/>
        </authorList>
    </citation>
    <scope>NUCLEOTIDE SEQUENCE [LARGE SCALE GENOMIC DNA]</scope>
    <source>
        <strain evidence="13 14">FT147W</strain>
    </source>
</reference>
<dbReference type="InterPro" id="IPR050298">
    <property type="entry name" value="Gram-neg_bact_OMP"/>
</dbReference>
<evidence type="ECO:0000313" key="14">
    <source>
        <dbReference type="Proteomes" id="UP000682982"/>
    </source>
</evidence>
<dbReference type="InterPro" id="IPR001702">
    <property type="entry name" value="Porin_Gram-ve"/>
</dbReference>
<keyword evidence="7" id="KW-0406">Ion transport</keyword>
<evidence type="ECO:0000256" key="4">
    <source>
        <dbReference type="ARBA" id="ARBA00022452"/>
    </source>
</evidence>
<sequence>MKKSLIALSVLAAVAGTAQAQSSVTVYGVLDMAIQNENNGQYSKGKGSITSLDSGVQSGSRLGFKGSEDLGNGLKANFKLEMGVQADTGASAQGGTAFGRAAWVGLSGDFGAIQLGRQNKPMFDAVDSIDPFGTGIIGGSATDSTSATGLGNLFFATNPRSNNTANYTTNNLSGFTGSLAYTFGEQAGDIGKGRGIGVSGSYAAGPLLATVAYHTEDGVDRTKAANANLPTNAIKHIFAGATYDFTVVKAALAYGKVKSDDNSVAYKLWNLGATFPVSAAGNIIAGVTRVSSDVVSTDRNSTQLALGYTHSLSKRTNVYTSFSRIANDSKVNASNLADGFGRTERMFNVGIRHAF</sequence>
<evidence type="ECO:0000256" key="9">
    <source>
        <dbReference type="ARBA" id="ARBA00023136"/>
    </source>
</evidence>
<evidence type="ECO:0000313" key="13">
    <source>
        <dbReference type="EMBL" id="MBR7793245.1"/>
    </source>
</evidence>
<feature type="signal peptide" evidence="11">
    <location>
        <begin position="1"/>
        <end position="20"/>
    </location>
</feature>
<dbReference type="CDD" id="cd00342">
    <property type="entry name" value="gram_neg_porins"/>
    <property type="match status" value="1"/>
</dbReference>
<gene>
    <name evidence="13" type="ORF">KDM87_11595</name>
</gene>
<proteinExistence type="predicted"/>
<dbReference type="EMBL" id="JAGSPK010000003">
    <property type="protein sequence ID" value="MBR7793245.1"/>
    <property type="molecule type" value="Genomic_DNA"/>
</dbReference>
<dbReference type="Pfam" id="PF13609">
    <property type="entry name" value="Porin_4"/>
    <property type="match status" value="1"/>
</dbReference>
<dbReference type="PRINTS" id="PR00184">
    <property type="entry name" value="NEISSPPORIN"/>
</dbReference>
<feature type="chain" id="PRO_5046858448" evidence="11">
    <location>
        <begin position="21"/>
        <end position="355"/>
    </location>
</feature>
<keyword evidence="5" id="KW-0812">Transmembrane</keyword>
<evidence type="ECO:0000256" key="8">
    <source>
        <dbReference type="ARBA" id="ARBA00023114"/>
    </source>
</evidence>
<keyword evidence="3" id="KW-0813">Transport</keyword>
<evidence type="ECO:0000256" key="2">
    <source>
        <dbReference type="ARBA" id="ARBA00011233"/>
    </source>
</evidence>
<keyword evidence="10" id="KW-0998">Cell outer membrane</keyword>
<feature type="domain" description="Porin" evidence="12">
    <location>
        <begin position="7"/>
        <end position="328"/>
    </location>
</feature>
<keyword evidence="14" id="KW-1185">Reference proteome</keyword>
<keyword evidence="4" id="KW-1134">Transmembrane beta strand</keyword>
<dbReference type="InterPro" id="IPR033900">
    <property type="entry name" value="Gram_neg_porin_domain"/>
</dbReference>
<organism evidence="13 14">
    <name type="scientific">Undibacterium rivi</name>
    <dbReference type="NCBI Taxonomy" id="2828729"/>
    <lineage>
        <taxon>Bacteria</taxon>
        <taxon>Pseudomonadati</taxon>
        <taxon>Pseudomonadota</taxon>
        <taxon>Betaproteobacteria</taxon>
        <taxon>Burkholderiales</taxon>
        <taxon>Oxalobacteraceae</taxon>
        <taxon>Undibacterium</taxon>
    </lineage>
</organism>
<dbReference type="InterPro" id="IPR002299">
    <property type="entry name" value="Porin_Neis"/>
</dbReference>
<dbReference type="Gene3D" id="2.40.160.10">
    <property type="entry name" value="Porin"/>
    <property type="match status" value="1"/>
</dbReference>
<dbReference type="InterPro" id="IPR023614">
    <property type="entry name" value="Porin_dom_sf"/>
</dbReference>
<keyword evidence="9" id="KW-0472">Membrane</keyword>
<comment type="subcellular location">
    <subcellularLocation>
        <location evidence="1">Cell outer membrane</location>
        <topology evidence="1">Multi-pass membrane protein</topology>
    </subcellularLocation>
</comment>
<name>A0ABS5H3D3_9BURK</name>
<dbReference type="SUPFAM" id="SSF56935">
    <property type="entry name" value="Porins"/>
    <property type="match status" value="1"/>
</dbReference>
<dbReference type="PANTHER" id="PTHR34501">
    <property type="entry name" value="PROTEIN YDDL-RELATED"/>
    <property type="match status" value="1"/>
</dbReference>
<comment type="caution">
    <text evidence="13">The sequence shown here is derived from an EMBL/GenBank/DDBJ whole genome shotgun (WGS) entry which is preliminary data.</text>
</comment>
<evidence type="ECO:0000256" key="1">
    <source>
        <dbReference type="ARBA" id="ARBA00004571"/>
    </source>
</evidence>
<evidence type="ECO:0000256" key="3">
    <source>
        <dbReference type="ARBA" id="ARBA00022448"/>
    </source>
</evidence>
<accession>A0ABS5H3D3</accession>
<keyword evidence="8" id="KW-0626">Porin</keyword>
<dbReference type="PRINTS" id="PR00182">
    <property type="entry name" value="ECOLNEIPORIN"/>
</dbReference>
<evidence type="ECO:0000259" key="12">
    <source>
        <dbReference type="Pfam" id="PF13609"/>
    </source>
</evidence>
<evidence type="ECO:0000256" key="5">
    <source>
        <dbReference type="ARBA" id="ARBA00022692"/>
    </source>
</evidence>